<dbReference type="SUPFAM" id="SSF88946">
    <property type="entry name" value="Sigma2 domain of RNA polymerase sigma factors"/>
    <property type="match status" value="1"/>
</dbReference>
<dbReference type="GO" id="GO:0006352">
    <property type="term" value="P:DNA-templated transcription initiation"/>
    <property type="evidence" value="ECO:0007669"/>
    <property type="project" value="InterPro"/>
</dbReference>
<evidence type="ECO:0000256" key="1">
    <source>
        <dbReference type="ARBA" id="ARBA00023015"/>
    </source>
</evidence>
<dbReference type="InterPro" id="IPR007627">
    <property type="entry name" value="RNA_pol_sigma70_r2"/>
</dbReference>
<dbReference type="Gene3D" id="1.10.601.10">
    <property type="entry name" value="RNA Polymerase Primary Sigma Factor"/>
    <property type="match status" value="1"/>
</dbReference>
<dbReference type="Pfam" id="PF00140">
    <property type="entry name" value="Sigma70_r1_2"/>
    <property type="match status" value="1"/>
</dbReference>
<dbReference type="PANTHER" id="PTHR30603:SF47">
    <property type="entry name" value="RNA POLYMERASE SIGMA FACTOR SIGD, CHLOROPLASTIC"/>
    <property type="match status" value="1"/>
</dbReference>
<evidence type="ECO:0000259" key="5">
    <source>
        <dbReference type="PROSITE" id="PS00715"/>
    </source>
</evidence>
<dbReference type="InterPro" id="IPR000943">
    <property type="entry name" value="RNA_pol_sigma70"/>
</dbReference>
<evidence type="ECO:0000256" key="4">
    <source>
        <dbReference type="ARBA" id="ARBA00023163"/>
    </source>
</evidence>
<dbReference type="GO" id="GO:0003677">
    <property type="term" value="F:DNA binding"/>
    <property type="evidence" value="ECO:0007669"/>
    <property type="project" value="UniProtKB-KW"/>
</dbReference>
<accession>A0A382RWX0</accession>
<dbReference type="EMBL" id="UINC01124798">
    <property type="protein sequence ID" value="SVD02189.1"/>
    <property type="molecule type" value="Genomic_DNA"/>
</dbReference>
<keyword evidence="3" id="KW-0238">DNA-binding</keyword>
<sequence length="137" mass="15518">MLDALGDRESSTLRAYFDDIADSVPLSREREVELSARIQDGDQDARDELIQANLRFVIDVAKNYQNRGLSFPDLISAGNLGLMTAAERFDGTRGYKFISYAVWWIRQSILQTIAEHVRTVRLPLNKLSLLKDISKAT</sequence>
<dbReference type="InterPro" id="IPR014284">
    <property type="entry name" value="RNA_pol_sigma-70_dom"/>
</dbReference>
<gene>
    <name evidence="6" type="ORF">METZ01_LOCUS355043</name>
</gene>
<evidence type="ECO:0000256" key="3">
    <source>
        <dbReference type="ARBA" id="ARBA00023125"/>
    </source>
</evidence>
<dbReference type="InterPro" id="IPR013325">
    <property type="entry name" value="RNA_pol_sigma_r2"/>
</dbReference>
<reference evidence="6" key="1">
    <citation type="submission" date="2018-05" db="EMBL/GenBank/DDBJ databases">
        <authorList>
            <person name="Lanie J.A."/>
            <person name="Ng W.-L."/>
            <person name="Kazmierczak K.M."/>
            <person name="Andrzejewski T.M."/>
            <person name="Davidsen T.M."/>
            <person name="Wayne K.J."/>
            <person name="Tettelin H."/>
            <person name="Glass J.I."/>
            <person name="Rusch D."/>
            <person name="Podicherti R."/>
            <person name="Tsui H.-C.T."/>
            <person name="Winkler M.E."/>
        </authorList>
    </citation>
    <scope>NUCLEOTIDE SEQUENCE</scope>
</reference>
<name>A0A382RWX0_9ZZZZ</name>
<dbReference type="GO" id="GO:0016987">
    <property type="term" value="F:sigma factor activity"/>
    <property type="evidence" value="ECO:0007669"/>
    <property type="project" value="UniProtKB-KW"/>
</dbReference>
<feature type="non-terminal residue" evidence="6">
    <location>
        <position position="137"/>
    </location>
</feature>
<dbReference type="PANTHER" id="PTHR30603">
    <property type="entry name" value="RNA POLYMERASE SIGMA FACTOR RPO"/>
    <property type="match status" value="1"/>
</dbReference>
<proteinExistence type="predicted"/>
<dbReference type="PROSITE" id="PS00715">
    <property type="entry name" value="SIGMA70_1"/>
    <property type="match status" value="1"/>
</dbReference>
<dbReference type="NCBIfam" id="TIGR02937">
    <property type="entry name" value="sigma70-ECF"/>
    <property type="match status" value="1"/>
</dbReference>
<keyword evidence="4" id="KW-0804">Transcription</keyword>
<dbReference type="InterPro" id="IPR050239">
    <property type="entry name" value="Sigma-70_RNA_pol_init_factors"/>
</dbReference>
<dbReference type="AlphaFoldDB" id="A0A382RWX0"/>
<keyword evidence="2" id="KW-0731">Sigma factor</keyword>
<feature type="domain" description="RNA polymerase sigma-70" evidence="5">
    <location>
        <begin position="73"/>
        <end position="86"/>
    </location>
</feature>
<evidence type="ECO:0000256" key="2">
    <source>
        <dbReference type="ARBA" id="ARBA00023082"/>
    </source>
</evidence>
<dbReference type="Pfam" id="PF04542">
    <property type="entry name" value="Sigma70_r2"/>
    <property type="match status" value="1"/>
</dbReference>
<organism evidence="6">
    <name type="scientific">marine metagenome</name>
    <dbReference type="NCBI Taxonomy" id="408172"/>
    <lineage>
        <taxon>unclassified sequences</taxon>
        <taxon>metagenomes</taxon>
        <taxon>ecological metagenomes</taxon>
    </lineage>
</organism>
<protein>
    <recommendedName>
        <fullName evidence="5">RNA polymerase sigma-70 domain-containing protein</fullName>
    </recommendedName>
</protein>
<evidence type="ECO:0000313" key="6">
    <source>
        <dbReference type="EMBL" id="SVD02189.1"/>
    </source>
</evidence>
<keyword evidence="1" id="KW-0805">Transcription regulation</keyword>
<dbReference type="InterPro" id="IPR009042">
    <property type="entry name" value="RNA_pol_sigma70_r1_2"/>
</dbReference>